<evidence type="ECO:0000313" key="1">
    <source>
        <dbReference type="EMBL" id="MDQ0191208.1"/>
    </source>
</evidence>
<keyword evidence="2" id="KW-1185">Reference proteome</keyword>
<accession>A0ABT9XN99</accession>
<dbReference type="EMBL" id="JAUSTP010000034">
    <property type="protein sequence ID" value="MDQ0191208.1"/>
    <property type="molecule type" value="Genomic_DNA"/>
</dbReference>
<proteinExistence type="predicted"/>
<gene>
    <name evidence="1" type="ORF">J2S03_003077</name>
</gene>
<evidence type="ECO:0000313" key="2">
    <source>
        <dbReference type="Proteomes" id="UP001232973"/>
    </source>
</evidence>
<comment type="caution">
    <text evidence="1">The sequence shown here is derived from an EMBL/GenBank/DDBJ whole genome shotgun (WGS) entry which is preliminary data.</text>
</comment>
<organism evidence="1 2">
    <name type="scientific">Alicyclobacillus cycloheptanicus</name>
    <dbReference type="NCBI Taxonomy" id="1457"/>
    <lineage>
        <taxon>Bacteria</taxon>
        <taxon>Bacillati</taxon>
        <taxon>Bacillota</taxon>
        <taxon>Bacilli</taxon>
        <taxon>Bacillales</taxon>
        <taxon>Alicyclobacillaceae</taxon>
        <taxon>Alicyclobacillus</taxon>
    </lineage>
</organism>
<sequence>MTALFLIVSVAAVLIVPNLFFRAMTRQLEQRLRQFNEA</sequence>
<protein>
    <submittedName>
        <fullName evidence="1">Uncharacterized protein</fullName>
    </submittedName>
</protein>
<dbReference type="Proteomes" id="UP001232973">
    <property type="component" value="Unassembled WGS sequence"/>
</dbReference>
<reference evidence="1 2" key="1">
    <citation type="submission" date="2023-07" db="EMBL/GenBank/DDBJ databases">
        <title>Genomic Encyclopedia of Type Strains, Phase IV (KMG-IV): sequencing the most valuable type-strain genomes for metagenomic binning, comparative biology and taxonomic classification.</title>
        <authorList>
            <person name="Goeker M."/>
        </authorList>
    </citation>
    <scope>NUCLEOTIDE SEQUENCE [LARGE SCALE GENOMIC DNA]</scope>
    <source>
        <strain evidence="1 2">DSM 4006</strain>
    </source>
</reference>
<name>A0ABT9XN99_9BACL</name>